<dbReference type="Gene3D" id="1.10.3090.10">
    <property type="entry name" value="cca-adding enzyme, domain 2"/>
    <property type="match status" value="1"/>
</dbReference>
<dbReference type="STRING" id="1077947.SAMN05216227_101264"/>
<dbReference type="SUPFAM" id="SSF81593">
    <property type="entry name" value="Nucleotidyltransferase substrate binding subunit/domain"/>
    <property type="match status" value="1"/>
</dbReference>
<proteinExistence type="inferred from homology"/>
<dbReference type="GO" id="GO:0008081">
    <property type="term" value="F:phosphoric diester hydrolase activity"/>
    <property type="evidence" value="ECO:0007669"/>
    <property type="project" value="UniProtKB-UniRule"/>
</dbReference>
<dbReference type="SUPFAM" id="SSF55021">
    <property type="entry name" value="ACT-like"/>
    <property type="match status" value="2"/>
</dbReference>
<dbReference type="NCBIfam" id="NF003467">
    <property type="entry name" value="PRK05092.1"/>
    <property type="match status" value="1"/>
</dbReference>
<keyword evidence="1 7" id="KW-0808">Transferase</keyword>
<dbReference type="InterPro" id="IPR006674">
    <property type="entry name" value="HD_domain"/>
</dbReference>
<dbReference type="AlphaFoldDB" id="A0A1H8FZP2"/>
<comment type="similarity">
    <text evidence="7">Belongs to the GlnD family.</text>
</comment>
<keyword evidence="2 7" id="KW-0548">Nucleotidyltransferase</keyword>
<dbReference type="CDD" id="cd00077">
    <property type="entry name" value="HDc"/>
    <property type="match status" value="1"/>
</dbReference>
<dbReference type="NCBIfam" id="TIGR01693">
    <property type="entry name" value="UTase_glnD"/>
    <property type="match status" value="1"/>
</dbReference>
<dbReference type="InterPro" id="IPR013546">
    <property type="entry name" value="PII_UdlTrfase/GS_AdlTrfase"/>
</dbReference>
<evidence type="ECO:0000259" key="9">
    <source>
        <dbReference type="PROSITE" id="PS51831"/>
    </source>
</evidence>
<dbReference type="SUPFAM" id="SSF81301">
    <property type="entry name" value="Nucleotidyltransferase"/>
    <property type="match status" value="1"/>
</dbReference>
<evidence type="ECO:0000256" key="4">
    <source>
        <dbReference type="ARBA" id="ARBA00022801"/>
    </source>
</evidence>
<dbReference type="Pfam" id="PF01966">
    <property type="entry name" value="HD"/>
    <property type="match status" value="1"/>
</dbReference>
<dbReference type="Gene3D" id="3.30.70.260">
    <property type="match status" value="1"/>
</dbReference>
<dbReference type="InterPro" id="IPR003607">
    <property type="entry name" value="HD/PDEase_dom"/>
</dbReference>
<keyword evidence="3" id="KW-0677">Repeat</keyword>
<gene>
    <name evidence="7" type="primary">glnD</name>
    <name evidence="10" type="ORF">SAMN05216227_101264</name>
</gene>
<dbReference type="EC" id="2.7.7.59" evidence="7"/>
<evidence type="ECO:0000256" key="5">
    <source>
        <dbReference type="ARBA" id="ARBA00022842"/>
    </source>
</evidence>
<dbReference type="HAMAP" id="MF_00277">
    <property type="entry name" value="PII_uridylyl_transf"/>
    <property type="match status" value="1"/>
</dbReference>
<dbReference type="Pfam" id="PF08335">
    <property type="entry name" value="GlnD_UR_UTase"/>
    <property type="match status" value="1"/>
</dbReference>
<dbReference type="EMBL" id="FOCO01000012">
    <property type="protein sequence ID" value="SEN36994.1"/>
    <property type="molecule type" value="Genomic_DNA"/>
</dbReference>
<dbReference type="GO" id="GO:0006808">
    <property type="term" value="P:regulation of nitrogen utilization"/>
    <property type="evidence" value="ECO:0007669"/>
    <property type="project" value="UniProtKB-UniRule"/>
</dbReference>
<evidence type="ECO:0000256" key="1">
    <source>
        <dbReference type="ARBA" id="ARBA00022679"/>
    </source>
</evidence>
<evidence type="ECO:0000256" key="6">
    <source>
        <dbReference type="ARBA" id="ARBA00023268"/>
    </source>
</evidence>
<keyword evidence="5 7" id="KW-0460">Magnesium</keyword>
<evidence type="ECO:0000256" key="3">
    <source>
        <dbReference type="ARBA" id="ARBA00022737"/>
    </source>
</evidence>
<dbReference type="PIRSF" id="PIRSF006288">
    <property type="entry name" value="PII_uridyltransf"/>
    <property type="match status" value="1"/>
</dbReference>
<accession>A0A1H8FZP2</accession>
<dbReference type="PROSITE" id="PS51831">
    <property type="entry name" value="HD"/>
    <property type="match status" value="1"/>
</dbReference>
<dbReference type="InterPro" id="IPR002912">
    <property type="entry name" value="ACT_dom"/>
</dbReference>
<comment type="catalytic activity">
    <reaction evidence="7">
        <text>[protein-PII]-L-tyrosine + UTP = [protein-PII]-uridylyl-L-tyrosine + diphosphate</text>
        <dbReference type="Rhea" id="RHEA:13673"/>
        <dbReference type="Rhea" id="RHEA-COMP:12147"/>
        <dbReference type="Rhea" id="RHEA-COMP:12148"/>
        <dbReference type="ChEBI" id="CHEBI:33019"/>
        <dbReference type="ChEBI" id="CHEBI:46398"/>
        <dbReference type="ChEBI" id="CHEBI:46858"/>
        <dbReference type="ChEBI" id="CHEBI:90602"/>
        <dbReference type="EC" id="2.7.7.59"/>
    </reaction>
</comment>
<evidence type="ECO:0000256" key="7">
    <source>
        <dbReference type="HAMAP-Rule" id="MF_00277"/>
    </source>
</evidence>
<dbReference type="GO" id="GO:0008773">
    <property type="term" value="F:[protein-PII] uridylyltransferase activity"/>
    <property type="evidence" value="ECO:0007669"/>
    <property type="project" value="UniProtKB-UniRule"/>
</dbReference>
<comment type="domain">
    <text evidence="7">Has four distinct domains: an N-terminal nucleotidyltransferase (NT) domain responsible for UTase activity, a central HD domain that encodes UR activity, and two C-terminal ACT domains that seem to have a role in glutamine sensing.</text>
</comment>
<dbReference type="PANTHER" id="PTHR47320:SF1">
    <property type="entry name" value="BIFUNCTIONAL URIDYLYLTRANSFERASE_URIDYLYL-REMOVING ENZYME"/>
    <property type="match status" value="1"/>
</dbReference>
<dbReference type="Pfam" id="PF24931">
    <property type="entry name" value="ACT_ACR9_3rd"/>
    <property type="match status" value="1"/>
</dbReference>
<dbReference type="Proteomes" id="UP000183002">
    <property type="component" value="Unassembled WGS sequence"/>
</dbReference>
<feature type="domain" description="ACT" evidence="8">
    <location>
        <begin position="758"/>
        <end position="834"/>
    </location>
</feature>
<evidence type="ECO:0000313" key="10">
    <source>
        <dbReference type="EMBL" id="SEN36994.1"/>
    </source>
</evidence>
<comment type="cofactor">
    <cofactor evidence="7">
        <name>Mg(2+)</name>
        <dbReference type="ChEBI" id="CHEBI:18420"/>
    </cofactor>
</comment>
<dbReference type="InterPro" id="IPR010043">
    <property type="entry name" value="UTase/UR"/>
</dbReference>
<comment type="catalytic activity">
    <reaction evidence="7">
        <text>[protein-PII]-uridylyl-L-tyrosine + H2O = [protein-PII]-L-tyrosine + UMP + H(+)</text>
        <dbReference type="Rhea" id="RHEA:48600"/>
        <dbReference type="Rhea" id="RHEA-COMP:12147"/>
        <dbReference type="Rhea" id="RHEA-COMP:12148"/>
        <dbReference type="ChEBI" id="CHEBI:15377"/>
        <dbReference type="ChEBI" id="CHEBI:15378"/>
        <dbReference type="ChEBI" id="CHEBI:46858"/>
        <dbReference type="ChEBI" id="CHEBI:57865"/>
        <dbReference type="ChEBI" id="CHEBI:90602"/>
    </reaction>
</comment>
<dbReference type="CDD" id="cd05401">
    <property type="entry name" value="NT_GlnE_GlnD_like"/>
    <property type="match status" value="1"/>
</dbReference>
<keyword evidence="4 7" id="KW-0378">Hydrolase</keyword>
<evidence type="ECO:0000259" key="8">
    <source>
        <dbReference type="PROSITE" id="PS51671"/>
    </source>
</evidence>
<reference evidence="10 11" key="1">
    <citation type="submission" date="2016-10" db="EMBL/GenBank/DDBJ databases">
        <authorList>
            <person name="de Groot N.N."/>
        </authorList>
    </citation>
    <scope>NUCLEOTIDE SEQUENCE [LARGE SCALE GENOMIC DNA]</scope>
    <source>
        <strain evidence="10 11">CGMCC 1.10836</strain>
    </source>
</reference>
<dbReference type="InterPro" id="IPR045865">
    <property type="entry name" value="ACT-like_dom_sf"/>
</dbReference>
<evidence type="ECO:0000313" key="11">
    <source>
        <dbReference type="Proteomes" id="UP000183002"/>
    </source>
</evidence>
<keyword evidence="11" id="KW-1185">Reference proteome</keyword>
<dbReference type="RefSeq" id="WP_082224767.1">
    <property type="nucleotide sequence ID" value="NZ_FOCO01000012.1"/>
</dbReference>
<dbReference type="SMART" id="SM00471">
    <property type="entry name" value="HDc"/>
    <property type="match status" value="1"/>
</dbReference>
<dbReference type="CDD" id="cd04899">
    <property type="entry name" value="ACT_ACR-UUR-like_2"/>
    <property type="match status" value="1"/>
</dbReference>
<evidence type="ECO:0000256" key="2">
    <source>
        <dbReference type="ARBA" id="ARBA00022695"/>
    </source>
</evidence>
<name>A0A1H8FZP2_9RHOB</name>
<dbReference type="PROSITE" id="PS51671">
    <property type="entry name" value="ACT"/>
    <property type="match status" value="2"/>
</dbReference>
<dbReference type="PANTHER" id="PTHR47320">
    <property type="entry name" value="BIFUNCTIONAL URIDYLYLTRANSFERASE/URIDYLYL-REMOVING ENZYME"/>
    <property type="match status" value="1"/>
</dbReference>
<comment type="activity regulation">
    <text evidence="7">Uridylyltransferase (UTase) activity is inhibited by glutamine, while glutamine activates uridylyl-removing (UR) activity.</text>
</comment>
<comment type="caution">
    <text evidence="7">Lacks conserved residue(s) required for the propagation of feature annotation.</text>
</comment>
<sequence>MTPMPRTSAAQEIPAAPSAGIPFPSLPHLSFDDLLLPPSDLLDAPALLAHIRADIAADPLAIGREARGIVVRHLAAGRAHASAALEAAFARDPHNARALIRAQAWLTDRIVSIAFAVASQDLHPLATPTEAERMAVVAVGGYGRAEMAPQSDVDLLFLTPYKVTPWAESVIESMLYMLWDLKLKVGHATRTIKDCIRLARTDITIRTALLERRFLAGDEPLARDLRTRLWSELFRKTGPEFIEAKLAERAERHKRQGGQRYVLEPNVKEAKGGLRDLQTLYWIGKYLHEVQSASGLVGAGLLTQDEYDIFAVAENFLWDVRCHLHYITKRPMDQLTFDMQVEVAARMGYADTAGRRAVEYFMQDYFRHATRVGELTRIFLTQLEARHAKSEPALIGLFRRRKKLKHGFAQEQGRIVFGDGADFTANPLNLLRIFEEALRTGLLIHPTAMRAIAANLHLINDDLRADRETVRIFLDLLLKHGNPDRALRRMNELGVLSAIIPEFEAIVAMMQFNVYHHYTVDEHTIQCISNLAQIEREELVEELPVASSILKAGVSRKVLYVAMLLHDIGKGRPEDHAILGAQIARKVCPKLGLNAEECETVEWLVRYHLLMSDVAQKRDLSDPRTVRDFAKLVKTRKRLDLLCVLTVCDIRGVGPGTWNNWKAMLLRQLYRDTTTALEGGLETLNRENRADAAKKLLREALVGWDAKALRMELARHYPPYWQGLPTNTQAVFAQLLTDITDDEIRIDLHPDADRDATRAAFALADHPGIFSRLAGALALVGANVVDARTYTSKDGWATAVFWVQDADGKPYETSRLPRMRSMIGKTLRGEVVTRDAMADRDRVKKREREFRFPTHITFDNEGSEIYSIIEVDTRDRPGLLYDLTRTLAANNIYIASAVIATFGAQVVDSFYVKDMFGLKLHTKSKQEALERKLRQAITDGAERAKA</sequence>
<feature type="domain" description="ACT" evidence="8">
    <location>
        <begin position="868"/>
        <end position="943"/>
    </location>
</feature>
<dbReference type="Gene3D" id="3.30.460.10">
    <property type="entry name" value="Beta Polymerase, domain 2"/>
    <property type="match status" value="1"/>
</dbReference>
<protein>
    <recommendedName>
        <fullName evidence="7">Bifunctional uridylyltransferase/uridylyl-removing enzyme</fullName>
        <shortName evidence="7">UTase/UR</shortName>
    </recommendedName>
    <alternativeName>
        <fullName evidence="7">Bifunctional [protein-PII] modification enzyme</fullName>
    </alternativeName>
    <alternativeName>
        <fullName evidence="7">Bifunctional nitrogen sensor protein</fullName>
    </alternativeName>
    <domain>
        <recommendedName>
            <fullName evidence="7">[Protein-PII] uridylyltransferase</fullName>
            <shortName evidence="7">PII uridylyltransferase</shortName>
            <shortName evidence="7">UTase</shortName>
            <ecNumber evidence="7">2.7.7.59</ecNumber>
        </recommendedName>
    </domain>
    <domain>
        <recommendedName>
            <fullName evidence="7">[Protein-PII]-UMP uridylyl-removing enzyme</fullName>
            <shortName evidence="7">UR</shortName>
            <ecNumber evidence="7">3.1.4.-</ecNumber>
        </recommendedName>
    </domain>
</protein>
<comment type="function">
    <text evidence="7">Modifies, by uridylylation and deuridylylation, the PII regulatory proteins (GlnB and homologs), in response to the nitrogen status of the cell that GlnD senses through the glutamine level. Under low glutamine levels, catalyzes the conversion of the PII proteins and UTP to PII-UMP and PPi, while under higher glutamine levels, GlnD hydrolyzes PII-UMP to PII and UMP (deuridylylation). Thus, controls uridylylation state and activity of the PII proteins, and plays an important role in the regulation of nitrogen metabolism.</text>
</comment>
<organism evidence="10 11">
    <name type="scientific">Pseudorhodobacter antarcticus</name>
    <dbReference type="NCBI Taxonomy" id="1077947"/>
    <lineage>
        <taxon>Bacteria</taxon>
        <taxon>Pseudomonadati</taxon>
        <taxon>Pseudomonadota</taxon>
        <taxon>Alphaproteobacteria</taxon>
        <taxon>Rhodobacterales</taxon>
        <taxon>Paracoccaceae</taxon>
        <taxon>Pseudorhodobacter</taxon>
    </lineage>
</organism>
<dbReference type="EC" id="3.1.4.-" evidence="7"/>
<dbReference type="InterPro" id="IPR043519">
    <property type="entry name" value="NT_sf"/>
</dbReference>
<dbReference type="CDD" id="cd04900">
    <property type="entry name" value="ACT_UUR-like_1"/>
    <property type="match status" value="1"/>
</dbReference>
<feature type="region of interest" description="Uridylyltransferase" evidence="7">
    <location>
        <begin position="1"/>
        <end position="403"/>
    </location>
</feature>
<dbReference type="SUPFAM" id="SSF81891">
    <property type="entry name" value="Poly A polymerase C-terminal region-like"/>
    <property type="match status" value="1"/>
</dbReference>
<feature type="domain" description="HD" evidence="9">
    <location>
        <begin position="520"/>
        <end position="642"/>
    </location>
</feature>
<keyword evidence="6 7" id="KW-0511">Multifunctional enzyme</keyword>